<dbReference type="GO" id="GO:0006281">
    <property type="term" value="P:DNA repair"/>
    <property type="evidence" value="ECO:0007669"/>
    <property type="project" value="InterPro"/>
</dbReference>
<dbReference type="AlphaFoldDB" id="N0BEV6"/>
<keyword evidence="5" id="KW-1185">Reference proteome</keyword>
<name>N0BEV6_9HYPH</name>
<accession>N0BEV6</accession>
<dbReference type="Pfam" id="PF00817">
    <property type="entry name" value="IMS"/>
    <property type="match status" value="1"/>
</dbReference>
<dbReference type="SUPFAM" id="SSF56672">
    <property type="entry name" value="DNA/RNA polymerases"/>
    <property type="match status" value="1"/>
</dbReference>
<dbReference type="InterPro" id="IPR050356">
    <property type="entry name" value="SulA_CellDiv_inhibitor"/>
</dbReference>
<dbReference type="CDD" id="cd03468">
    <property type="entry name" value="PolY_like"/>
    <property type="match status" value="1"/>
</dbReference>
<dbReference type="STRING" id="670307.HYPDE_34918"/>
<dbReference type="InterPro" id="IPR043128">
    <property type="entry name" value="Rev_trsase/Diguanyl_cyclase"/>
</dbReference>
<dbReference type="Gene3D" id="3.40.1170.60">
    <property type="match status" value="1"/>
</dbReference>
<evidence type="ECO:0000256" key="1">
    <source>
        <dbReference type="ARBA" id="ARBA00010945"/>
    </source>
</evidence>
<dbReference type="EMBL" id="CP005587">
    <property type="protein sequence ID" value="AGK58655.1"/>
    <property type="molecule type" value="Genomic_DNA"/>
</dbReference>
<evidence type="ECO:0000313" key="4">
    <source>
        <dbReference type="EMBL" id="AGK58655.1"/>
    </source>
</evidence>
<dbReference type="OrthoDB" id="9788640at2"/>
<evidence type="ECO:0000313" key="5">
    <source>
        <dbReference type="Proteomes" id="UP000005952"/>
    </source>
</evidence>
<dbReference type="InterPro" id="IPR001126">
    <property type="entry name" value="UmuC"/>
</dbReference>
<dbReference type="KEGG" id="hdt:HYPDE_34918"/>
<evidence type="ECO:0000256" key="2">
    <source>
        <dbReference type="ARBA" id="ARBA00022763"/>
    </source>
</evidence>
<comment type="similarity">
    <text evidence="1">Belongs to the DNA polymerase type-Y family.</text>
</comment>
<proteinExistence type="inferred from homology"/>
<organism evidence="4 5">
    <name type="scientific">Hyphomicrobium denitrificans 1NES1</name>
    <dbReference type="NCBI Taxonomy" id="670307"/>
    <lineage>
        <taxon>Bacteria</taxon>
        <taxon>Pseudomonadati</taxon>
        <taxon>Pseudomonadota</taxon>
        <taxon>Alphaproteobacteria</taxon>
        <taxon>Hyphomicrobiales</taxon>
        <taxon>Hyphomicrobiaceae</taxon>
        <taxon>Hyphomicrobium</taxon>
    </lineage>
</organism>
<dbReference type="eggNOG" id="COG0389">
    <property type="taxonomic scope" value="Bacteria"/>
</dbReference>
<dbReference type="Proteomes" id="UP000005952">
    <property type="component" value="Chromosome"/>
</dbReference>
<feature type="domain" description="UmuC" evidence="3">
    <location>
        <begin position="18"/>
        <end position="144"/>
    </location>
</feature>
<evidence type="ECO:0000259" key="3">
    <source>
        <dbReference type="Pfam" id="PF00817"/>
    </source>
</evidence>
<dbReference type="PANTHER" id="PTHR35369">
    <property type="entry name" value="BLR3025 PROTEIN-RELATED"/>
    <property type="match status" value="1"/>
</dbReference>
<reference evidence="4 5" key="1">
    <citation type="journal article" date="2013" name="Genome Announc.">
        <title>Genome sequences for three denitrifying bacterial strains isolated from a uranium- and nitrate-contaminated subsurface environment.</title>
        <authorList>
            <person name="Venkatramanan R."/>
            <person name="Prakash O."/>
            <person name="Woyke T."/>
            <person name="Chain P."/>
            <person name="Goodwin L.A."/>
            <person name="Watson D."/>
            <person name="Brooks S."/>
            <person name="Kostka J.E."/>
            <person name="Green S.J."/>
        </authorList>
    </citation>
    <scope>NUCLEOTIDE SEQUENCE [LARGE SCALE GENOMIC DNA]</scope>
    <source>
        <strain evidence="4 5">1NES1</strain>
    </source>
</reference>
<keyword evidence="2" id="KW-0227">DNA damage</keyword>
<dbReference type="HOGENOM" id="CLU_028184_1_1_5"/>
<protein>
    <recommendedName>
        <fullName evidence="3">UmuC domain-containing protein</fullName>
    </recommendedName>
</protein>
<dbReference type="PANTHER" id="PTHR35369:SF2">
    <property type="entry name" value="BLR3025 PROTEIN"/>
    <property type="match status" value="1"/>
</dbReference>
<sequence>MPFLSSDRWQHENRSDDGRPMVFVAKAKGVSQLAAVDAHARSLGLQAGMALADARARLPRIRAIAANPLADAAFIAHLADLAVAFTPSVALDPPDGLALDITGCSHLFAGEAMLAVRLQKVLHAAGISAAKLAIAPTPDMARALARFSPVNPCFAEDDTLVRALPVAALECAEEDATALRRAGLKTIAEIADRPSLLFAARFTSAFTAKLARVLGEEDRRISPLREPVPYRAELRCAEPVASHDVIAGMLADLAASVCDQLAARSVGGRIFEGMFLRADGAVRRIRVETSRPTRDPKVILRLYRDRLDALADPLDPGFGFDLICFEAVRVEPWMESQGTFNAQDDQKDKVAQLVDRLSTMFGRERVMRLQPIDSHIPERAQTVVPATFPAPPHEWEHGAICSTAGLRPPLIYARPHPIDVEAGDNNRPESIRWRRVTHRIANANGPERIAEEWWRPPSGYGTRDYYRVESSNGHRFWIFRAAATAIGERQRWFLHGVFP</sequence>
<dbReference type="InterPro" id="IPR043502">
    <property type="entry name" value="DNA/RNA_pol_sf"/>
</dbReference>
<dbReference type="Gene3D" id="3.30.70.270">
    <property type="match status" value="1"/>
</dbReference>
<gene>
    <name evidence="4" type="ORF">HYPDE_34918</name>
</gene>